<name>A0A699JZQ6_TANCI</name>
<gene>
    <name evidence="1" type="ORF">Tci_638518</name>
</gene>
<protein>
    <submittedName>
        <fullName evidence="1">Uncharacterized protein</fullName>
    </submittedName>
</protein>
<feature type="non-terminal residue" evidence="1">
    <location>
        <position position="1"/>
    </location>
</feature>
<proteinExistence type="predicted"/>
<reference evidence="1" key="1">
    <citation type="journal article" date="2019" name="Sci. Rep.">
        <title>Draft genome of Tanacetum cinerariifolium, the natural source of mosquito coil.</title>
        <authorList>
            <person name="Yamashiro T."/>
            <person name="Shiraishi A."/>
            <person name="Satake H."/>
            <person name="Nakayama K."/>
        </authorList>
    </citation>
    <scope>NUCLEOTIDE SEQUENCE</scope>
</reference>
<sequence length="57" mass="6763">DGISANEEIERFRQTKGFGYDSDIDKQLYERRMMQNLEKFVGGREYGNDLSLLEWTI</sequence>
<evidence type="ECO:0000313" key="1">
    <source>
        <dbReference type="EMBL" id="GFA66546.1"/>
    </source>
</evidence>
<dbReference type="AlphaFoldDB" id="A0A699JZQ6"/>
<dbReference type="EMBL" id="BKCJ010464895">
    <property type="protein sequence ID" value="GFA66546.1"/>
    <property type="molecule type" value="Genomic_DNA"/>
</dbReference>
<organism evidence="1">
    <name type="scientific">Tanacetum cinerariifolium</name>
    <name type="common">Dalmatian daisy</name>
    <name type="synonym">Chrysanthemum cinerariifolium</name>
    <dbReference type="NCBI Taxonomy" id="118510"/>
    <lineage>
        <taxon>Eukaryota</taxon>
        <taxon>Viridiplantae</taxon>
        <taxon>Streptophyta</taxon>
        <taxon>Embryophyta</taxon>
        <taxon>Tracheophyta</taxon>
        <taxon>Spermatophyta</taxon>
        <taxon>Magnoliopsida</taxon>
        <taxon>eudicotyledons</taxon>
        <taxon>Gunneridae</taxon>
        <taxon>Pentapetalae</taxon>
        <taxon>asterids</taxon>
        <taxon>campanulids</taxon>
        <taxon>Asterales</taxon>
        <taxon>Asteraceae</taxon>
        <taxon>Asteroideae</taxon>
        <taxon>Anthemideae</taxon>
        <taxon>Anthemidinae</taxon>
        <taxon>Tanacetum</taxon>
    </lineage>
</organism>
<accession>A0A699JZQ6</accession>
<comment type="caution">
    <text evidence="1">The sequence shown here is derived from an EMBL/GenBank/DDBJ whole genome shotgun (WGS) entry which is preliminary data.</text>
</comment>